<evidence type="ECO:0000313" key="1">
    <source>
        <dbReference type="EMBL" id="CAG8827581.1"/>
    </source>
</evidence>
<accession>A0ABN7WF24</accession>
<name>A0ABN7WF24_GIGMA</name>
<reference evidence="1 2" key="1">
    <citation type="submission" date="2021-06" db="EMBL/GenBank/DDBJ databases">
        <authorList>
            <person name="Kallberg Y."/>
            <person name="Tangrot J."/>
            <person name="Rosling A."/>
        </authorList>
    </citation>
    <scope>NUCLEOTIDE SEQUENCE [LARGE SCALE GENOMIC DNA]</scope>
    <source>
        <strain evidence="1 2">120-4 pot B 10/14</strain>
    </source>
</reference>
<keyword evidence="2" id="KW-1185">Reference proteome</keyword>
<proteinExistence type="predicted"/>
<gene>
    <name evidence="1" type="ORF">GMARGA_LOCUS29450</name>
</gene>
<evidence type="ECO:0000313" key="2">
    <source>
        <dbReference type="Proteomes" id="UP000789901"/>
    </source>
</evidence>
<feature type="non-terminal residue" evidence="1">
    <location>
        <position position="56"/>
    </location>
</feature>
<sequence length="56" mass="6660">MENAEGVYNIVMKMKLDEGEAFARYLNSDVLLMEFNDLKTYHRFGRYYGISRDKDT</sequence>
<dbReference type="Proteomes" id="UP000789901">
    <property type="component" value="Unassembled WGS sequence"/>
</dbReference>
<dbReference type="EMBL" id="CAJVQB010039667">
    <property type="protein sequence ID" value="CAG8827581.1"/>
    <property type="molecule type" value="Genomic_DNA"/>
</dbReference>
<organism evidence="1 2">
    <name type="scientific">Gigaspora margarita</name>
    <dbReference type="NCBI Taxonomy" id="4874"/>
    <lineage>
        <taxon>Eukaryota</taxon>
        <taxon>Fungi</taxon>
        <taxon>Fungi incertae sedis</taxon>
        <taxon>Mucoromycota</taxon>
        <taxon>Glomeromycotina</taxon>
        <taxon>Glomeromycetes</taxon>
        <taxon>Diversisporales</taxon>
        <taxon>Gigasporaceae</taxon>
        <taxon>Gigaspora</taxon>
    </lineage>
</organism>
<comment type="caution">
    <text evidence="1">The sequence shown here is derived from an EMBL/GenBank/DDBJ whole genome shotgun (WGS) entry which is preliminary data.</text>
</comment>
<protein>
    <submittedName>
        <fullName evidence="1">44169_t:CDS:1</fullName>
    </submittedName>
</protein>